<dbReference type="EMBL" id="KN832977">
    <property type="protein sequence ID" value="KIM88380.1"/>
    <property type="molecule type" value="Genomic_DNA"/>
</dbReference>
<name>A0A0C3FVC0_PILCF</name>
<gene>
    <name evidence="1" type="ORF">PILCRDRAFT_814279</name>
</gene>
<organism evidence="1 2">
    <name type="scientific">Piloderma croceum (strain F 1598)</name>
    <dbReference type="NCBI Taxonomy" id="765440"/>
    <lineage>
        <taxon>Eukaryota</taxon>
        <taxon>Fungi</taxon>
        <taxon>Dikarya</taxon>
        <taxon>Basidiomycota</taxon>
        <taxon>Agaricomycotina</taxon>
        <taxon>Agaricomycetes</taxon>
        <taxon>Agaricomycetidae</taxon>
        <taxon>Atheliales</taxon>
        <taxon>Atheliaceae</taxon>
        <taxon>Piloderma</taxon>
    </lineage>
</organism>
<proteinExistence type="predicted"/>
<dbReference type="InParanoid" id="A0A0C3FVC0"/>
<reference evidence="1 2" key="1">
    <citation type="submission" date="2014-04" db="EMBL/GenBank/DDBJ databases">
        <authorList>
            <consortium name="DOE Joint Genome Institute"/>
            <person name="Kuo A."/>
            <person name="Tarkka M."/>
            <person name="Buscot F."/>
            <person name="Kohler A."/>
            <person name="Nagy L.G."/>
            <person name="Floudas D."/>
            <person name="Copeland A."/>
            <person name="Barry K.W."/>
            <person name="Cichocki N."/>
            <person name="Veneault-Fourrey C."/>
            <person name="LaButti K."/>
            <person name="Lindquist E.A."/>
            <person name="Lipzen A."/>
            <person name="Lundell T."/>
            <person name="Morin E."/>
            <person name="Murat C."/>
            <person name="Sun H."/>
            <person name="Tunlid A."/>
            <person name="Henrissat B."/>
            <person name="Grigoriev I.V."/>
            <person name="Hibbett D.S."/>
            <person name="Martin F."/>
            <person name="Nordberg H.P."/>
            <person name="Cantor M.N."/>
            <person name="Hua S.X."/>
        </authorList>
    </citation>
    <scope>NUCLEOTIDE SEQUENCE [LARGE SCALE GENOMIC DNA]</scope>
    <source>
        <strain evidence="1 2">F 1598</strain>
    </source>
</reference>
<dbReference type="HOGENOM" id="CLU_2622862_0_0_1"/>
<reference evidence="2" key="2">
    <citation type="submission" date="2015-01" db="EMBL/GenBank/DDBJ databases">
        <title>Evolutionary Origins and Diversification of the Mycorrhizal Mutualists.</title>
        <authorList>
            <consortium name="DOE Joint Genome Institute"/>
            <consortium name="Mycorrhizal Genomics Consortium"/>
            <person name="Kohler A."/>
            <person name="Kuo A."/>
            <person name="Nagy L.G."/>
            <person name="Floudas D."/>
            <person name="Copeland A."/>
            <person name="Barry K.W."/>
            <person name="Cichocki N."/>
            <person name="Veneault-Fourrey C."/>
            <person name="LaButti K."/>
            <person name="Lindquist E.A."/>
            <person name="Lipzen A."/>
            <person name="Lundell T."/>
            <person name="Morin E."/>
            <person name="Murat C."/>
            <person name="Riley R."/>
            <person name="Ohm R."/>
            <person name="Sun H."/>
            <person name="Tunlid A."/>
            <person name="Henrissat B."/>
            <person name="Grigoriev I.V."/>
            <person name="Hibbett D.S."/>
            <person name="Martin F."/>
        </authorList>
    </citation>
    <scope>NUCLEOTIDE SEQUENCE [LARGE SCALE GENOMIC DNA]</scope>
    <source>
        <strain evidence="2">F 1598</strain>
    </source>
</reference>
<keyword evidence="2" id="KW-1185">Reference proteome</keyword>
<accession>A0A0C3FVC0</accession>
<sequence>MLGLCYRSSSLMILRLLKYYALRTESYLSCSSPTCVSSLLVILKLFRLLIPFKGRARAYTRLSSYPAMYTVSAFIMSL</sequence>
<evidence type="ECO:0000313" key="2">
    <source>
        <dbReference type="Proteomes" id="UP000054166"/>
    </source>
</evidence>
<protein>
    <submittedName>
        <fullName evidence="1">Uncharacterized protein</fullName>
    </submittedName>
</protein>
<dbReference type="Proteomes" id="UP000054166">
    <property type="component" value="Unassembled WGS sequence"/>
</dbReference>
<evidence type="ECO:0000313" key="1">
    <source>
        <dbReference type="EMBL" id="KIM88380.1"/>
    </source>
</evidence>
<dbReference type="AlphaFoldDB" id="A0A0C3FVC0"/>